<feature type="compositionally biased region" description="Gly residues" evidence="1">
    <location>
        <begin position="76"/>
        <end position="108"/>
    </location>
</feature>
<accession>A0A9Q0ETU5</accession>
<evidence type="ECO:0000256" key="1">
    <source>
        <dbReference type="SAM" id="MobiDB-lite"/>
    </source>
</evidence>
<name>A0A9Q0ETU5_9TELE</name>
<feature type="compositionally biased region" description="Gly residues" evidence="1">
    <location>
        <begin position="16"/>
        <end position="25"/>
    </location>
</feature>
<sequence>MGPGAGTWDPGRGHGTRGGDMGPGAGTWDPGRGHGTRGGDMGPGAGTWDPGRGHGTRGGDMGPGAGTWDPGRGHGTRGGDMGPGGTWDPGWGHGTRGGDMGLGTRGGDMGHSPINYAALKGEESRTGGGSVRPCVVGRTVAAHPQRQKPRGHHCTGGGGLCSKAMGVRWRYCGGGRGGVSTPRWTSISFNTHTHTTFRPFATWQPYLRRDASRWGFTPRSEAS</sequence>
<dbReference type="AlphaFoldDB" id="A0A9Q0ETU5"/>
<evidence type="ECO:0000313" key="2">
    <source>
        <dbReference type="EMBL" id="KAJ3612368.1"/>
    </source>
</evidence>
<evidence type="ECO:0000313" key="3">
    <source>
        <dbReference type="Proteomes" id="UP001148018"/>
    </source>
</evidence>
<dbReference type="EMBL" id="JANIIK010000036">
    <property type="protein sequence ID" value="KAJ3612368.1"/>
    <property type="molecule type" value="Genomic_DNA"/>
</dbReference>
<keyword evidence="3" id="KW-1185">Reference proteome</keyword>
<dbReference type="Proteomes" id="UP001148018">
    <property type="component" value="Unassembled WGS sequence"/>
</dbReference>
<feature type="compositionally biased region" description="Gly residues" evidence="1">
    <location>
        <begin position="56"/>
        <end position="65"/>
    </location>
</feature>
<protein>
    <submittedName>
        <fullName evidence="2">Uncharacterized protein</fullName>
    </submittedName>
</protein>
<feature type="compositionally biased region" description="Gly residues" evidence="1">
    <location>
        <begin position="36"/>
        <end position="45"/>
    </location>
</feature>
<gene>
    <name evidence="2" type="ORF">NHX12_020644</name>
</gene>
<comment type="caution">
    <text evidence="2">The sequence shown here is derived from an EMBL/GenBank/DDBJ whole genome shotgun (WGS) entry which is preliminary data.</text>
</comment>
<proteinExistence type="predicted"/>
<reference evidence="2" key="1">
    <citation type="submission" date="2022-07" db="EMBL/GenBank/DDBJ databases">
        <title>Chromosome-level genome of Muraenolepis orangiensis.</title>
        <authorList>
            <person name="Kim J."/>
        </authorList>
    </citation>
    <scope>NUCLEOTIDE SEQUENCE</scope>
    <source>
        <strain evidence="2">KU_S4_2022</strain>
        <tissue evidence="2">Muscle</tissue>
    </source>
</reference>
<organism evidence="2 3">
    <name type="scientific">Muraenolepis orangiensis</name>
    <name type="common">Patagonian moray cod</name>
    <dbReference type="NCBI Taxonomy" id="630683"/>
    <lineage>
        <taxon>Eukaryota</taxon>
        <taxon>Metazoa</taxon>
        <taxon>Chordata</taxon>
        <taxon>Craniata</taxon>
        <taxon>Vertebrata</taxon>
        <taxon>Euteleostomi</taxon>
        <taxon>Actinopterygii</taxon>
        <taxon>Neopterygii</taxon>
        <taxon>Teleostei</taxon>
        <taxon>Neoteleostei</taxon>
        <taxon>Acanthomorphata</taxon>
        <taxon>Zeiogadaria</taxon>
        <taxon>Gadariae</taxon>
        <taxon>Gadiformes</taxon>
        <taxon>Muraenolepidoidei</taxon>
        <taxon>Muraenolepididae</taxon>
        <taxon>Muraenolepis</taxon>
    </lineage>
</organism>
<feature type="region of interest" description="Disordered" evidence="1">
    <location>
        <begin position="1"/>
        <end position="108"/>
    </location>
</feature>